<evidence type="ECO:0000259" key="2">
    <source>
        <dbReference type="PROSITE" id="PS51886"/>
    </source>
</evidence>
<feature type="coiled-coil region" evidence="1">
    <location>
        <begin position="5"/>
        <end position="60"/>
    </location>
</feature>
<dbReference type="PROSITE" id="PS51886">
    <property type="entry name" value="TLDC"/>
    <property type="match status" value="1"/>
</dbReference>
<dbReference type="OrthoDB" id="25620at2759"/>
<protein>
    <recommendedName>
        <fullName evidence="2">TLDc domain-containing protein</fullName>
    </recommendedName>
</protein>
<evidence type="ECO:0000313" key="4">
    <source>
        <dbReference type="Proteomes" id="UP001149090"/>
    </source>
</evidence>
<dbReference type="PANTHER" id="PTHR23354:SF122">
    <property type="entry name" value="GTPASE-ACTIVATING PROTEIN SKYWALKER"/>
    <property type="match status" value="1"/>
</dbReference>
<comment type="caution">
    <text evidence="3">The sequence shown here is derived from an EMBL/GenBank/DDBJ whole genome shotgun (WGS) entry which is preliminary data.</text>
</comment>
<evidence type="ECO:0000256" key="1">
    <source>
        <dbReference type="SAM" id="Coils"/>
    </source>
</evidence>
<gene>
    <name evidence="3" type="ORF">M0811_08829</name>
</gene>
<keyword evidence="1" id="KW-0175">Coiled coil</keyword>
<dbReference type="EMBL" id="JAPDFW010000075">
    <property type="protein sequence ID" value="KAJ5073421.1"/>
    <property type="molecule type" value="Genomic_DNA"/>
</dbReference>
<proteinExistence type="predicted"/>
<reference evidence="3" key="1">
    <citation type="submission" date="2022-10" db="EMBL/GenBank/DDBJ databases">
        <title>Novel sulphate-reducing endosymbionts in the free-living metamonad Anaeramoeba.</title>
        <authorList>
            <person name="Jerlstrom-Hultqvist J."/>
            <person name="Cepicka I."/>
            <person name="Gallot-Lavallee L."/>
            <person name="Salas-Leiva D."/>
            <person name="Curtis B.A."/>
            <person name="Zahonova K."/>
            <person name="Pipaliya S."/>
            <person name="Dacks J."/>
            <person name="Roger A.J."/>
        </authorList>
    </citation>
    <scope>NUCLEOTIDE SEQUENCE</scope>
    <source>
        <strain evidence="3">BMAN</strain>
    </source>
</reference>
<sequence length="255" mass="29649">MEKKLQEKDELIQSLYLKIEKLSKRNKALYQELLRRDQQLQEKEKENFKMKQEKEKQIEKIKAKQKFSQEFLHPPLLSQSTILNDPEYAYYLKNFISNDELFYSMKLGFSTKNDGFSNEKFHKKCDGKKESLAIIKTTNGFVFGGFTKIGFGSKGGYSNPDSHSFIFTLKNPKNYPPSKFKYKSGDSIYRDPNYSVYFGSGGHVGIKNLSSKKGWSSGYIYGIYEYPKGINSKEAPKFFTGKSTWEIETLEVFFK</sequence>
<name>A0A9Q0RAT3_ANAIG</name>
<organism evidence="3 4">
    <name type="scientific">Anaeramoeba ignava</name>
    <name type="common">Anaerobic marine amoeba</name>
    <dbReference type="NCBI Taxonomy" id="1746090"/>
    <lineage>
        <taxon>Eukaryota</taxon>
        <taxon>Metamonada</taxon>
        <taxon>Anaeramoebidae</taxon>
        <taxon>Anaeramoeba</taxon>
    </lineage>
</organism>
<dbReference type="Proteomes" id="UP001149090">
    <property type="component" value="Unassembled WGS sequence"/>
</dbReference>
<feature type="domain" description="TLDc" evidence="2">
    <location>
        <begin position="81"/>
        <end position="255"/>
    </location>
</feature>
<dbReference type="Pfam" id="PF07534">
    <property type="entry name" value="TLD"/>
    <property type="match status" value="1"/>
</dbReference>
<evidence type="ECO:0000313" key="3">
    <source>
        <dbReference type="EMBL" id="KAJ5073421.1"/>
    </source>
</evidence>
<keyword evidence="4" id="KW-1185">Reference proteome</keyword>
<accession>A0A9Q0RAT3</accession>
<dbReference type="AlphaFoldDB" id="A0A9Q0RAT3"/>
<dbReference type="InterPro" id="IPR006571">
    <property type="entry name" value="TLDc_dom"/>
</dbReference>
<dbReference type="PANTHER" id="PTHR23354">
    <property type="entry name" value="NUCLEOLAR PROTEIN 7/ESTROGEN RECEPTOR COACTIVATOR-RELATED"/>
    <property type="match status" value="1"/>
</dbReference>